<feature type="domain" description="Transposase IS66 central" evidence="1">
    <location>
        <begin position="594"/>
        <end position="847"/>
    </location>
</feature>
<name>A0ABR8DWU6_9NOSO</name>
<dbReference type="Proteomes" id="UP000623440">
    <property type="component" value="Unassembled WGS sequence"/>
</dbReference>
<evidence type="ECO:0000313" key="3">
    <source>
        <dbReference type="EMBL" id="MBD2533390.1"/>
    </source>
</evidence>
<sequence length="896" mass="105862">MNVVITSEILKAYSLCPRKAYLLMYGQEQGKLHEYEKILSKHQLVNQNKKLESLKQKYINAYTYNQEKFKHEYEFLIDVKLVFDRLQANCPVLTKVDKHNYEAIIFIGTHTINKIDKLELFFIGYVLSKTQGQLPDTGSIINVAGKVNRLKLEKSHKVIAPLLNPLQQWLEFYPNEPSIVLNKHCPICQFSEQCHAKAIQEDNLSRLNHVTLKTIHQYAKKGIFTVNQLSYLFKPRKRKRRTRKPHLVLYKPELQALAIRTNTIYLQEKPELSRCSIEIFLDIESIPDQEIYYLIGLIISQDSKIKKYSFWANNAFEEEKIFKLFLAFINQYQNAPIYHYGSFEPQALKKLTKRYSIENKEFFNRLININSYIYGKIYFPVYSNKLKELGKYLGAKWTSSDASGLQSLVWKHIWDEENNNKYKDKLLQYNIEDCIALKLVTDKITEIGKAANTLEGVDFADERKQQLSISGQEAITQLKDILKFAHFNYDRKKISFQPKKQVNRLKQGKARSGKVKPKPFKIVYVEPEQVCEQCGYDQLKPKKEVSKRLITDLKLTISGIRKTITEYMGNKVYCPKCLKSYSPPSLRKYKGNQYYGFGLRAWAIYHRVALRLPYEGITELLNEQFHENVWHGRIPDFIKQFAQYYKETEQNILIELLRSPFIHADETKLNIGGINWYCWVFTNEKYVIFKLRETRESDFLHEFLKDYRGILITDFYSGYDSLDCEHQKCWAHLIRDLNEDLNNSPFDIELEMFVLQIKNLLVPIMEAIKKYGLKKRHLKKFITKVDSFYQLNITDKTYNSELVITYQKRILKYRNSLFTFLQHDNIPWHNNTAERAIRPLALQRDRSSPLGETVTPDYLTLLSIQQTCRFQSISFFKFLFSEETDINQFKLRKRKP</sequence>
<gene>
    <name evidence="3" type="ORF">H6G97_29045</name>
</gene>
<proteinExistence type="predicted"/>
<reference evidence="3 4" key="1">
    <citation type="journal article" date="2020" name="ISME J.">
        <title>Comparative genomics reveals insights into cyanobacterial evolution and habitat adaptation.</title>
        <authorList>
            <person name="Chen M.Y."/>
            <person name="Teng W.K."/>
            <person name="Zhao L."/>
            <person name="Hu C.X."/>
            <person name="Zhou Y.K."/>
            <person name="Han B.P."/>
            <person name="Song L.R."/>
            <person name="Shu W.S."/>
        </authorList>
    </citation>
    <scope>NUCLEOTIDE SEQUENCE [LARGE SCALE GENOMIC DNA]</scope>
    <source>
        <strain evidence="3 4">FACHB-838</strain>
    </source>
</reference>
<evidence type="ECO:0000259" key="2">
    <source>
        <dbReference type="Pfam" id="PF13482"/>
    </source>
</evidence>
<evidence type="ECO:0000259" key="1">
    <source>
        <dbReference type="Pfam" id="PF03050"/>
    </source>
</evidence>
<dbReference type="EMBL" id="JACJSI010000094">
    <property type="protein sequence ID" value="MBD2533390.1"/>
    <property type="molecule type" value="Genomic_DNA"/>
</dbReference>
<dbReference type="InterPro" id="IPR004291">
    <property type="entry name" value="Transposase_IS66_central"/>
</dbReference>
<dbReference type="InterPro" id="IPR019993">
    <property type="entry name" value="RecB_nuclease_TM0106_put"/>
</dbReference>
<keyword evidence="4" id="KW-1185">Reference proteome</keyword>
<dbReference type="Pfam" id="PF13482">
    <property type="entry name" value="RNase_H_2"/>
    <property type="match status" value="1"/>
</dbReference>
<dbReference type="InterPro" id="IPR052344">
    <property type="entry name" value="Transposase-related"/>
</dbReference>
<dbReference type="InterPro" id="IPR012337">
    <property type="entry name" value="RNaseH-like_sf"/>
</dbReference>
<comment type="caution">
    <text evidence="3">The sequence shown here is derived from an EMBL/GenBank/DDBJ whole genome shotgun (WGS) entry which is preliminary data.</text>
</comment>
<dbReference type="RefSeq" id="WP_190943963.1">
    <property type="nucleotide sequence ID" value="NZ_JACJSI010000094.1"/>
</dbReference>
<dbReference type="InterPro" id="IPR038720">
    <property type="entry name" value="YprB_RNase_H-like_dom"/>
</dbReference>
<dbReference type="SUPFAM" id="SSF53098">
    <property type="entry name" value="Ribonuclease H-like"/>
    <property type="match status" value="1"/>
</dbReference>
<dbReference type="NCBIfam" id="NF033517">
    <property type="entry name" value="transpos_IS66"/>
    <property type="match status" value="1"/>
</dbReference>
<dbReference type="NCBIfam" id="TIGR03491">
    <property type="entry name" value="TM0106 family RecB-like putative nuclease"/>
    <property type="match status" value="1"/>
</dbReference>
<feature type="domain" description="YprB ribonuclease H-like" evidence="2">
    <location>
        <begin position="279"/>
        <end position="444"/>
    </location>
</feature>
<dbReference type="PANTHER" id="PTHR33678">
    <property type="entry name" value="BLL1576 PROTEIN"/>
    <property type="match status" value="1"/>
</dbReference>
<protein>
    <submittedName>
        <fullName evidence="3">IS66 family transposase</fullName>
    </submittedName>
</protein>
<accession>A0ABR8DWU6</accession>
<dbReference type="PANTHER" id="PTHR33678:SF2">
    <property type="match status" value="1"/>
</dbReference>
<dbReference type="Pfam" id="PF03050">
    <property type="entry name" value="DDE_Tnp_IS66"/>
    <property type="match status" value="1"/>
</dbReference>
<evidence type="ECO:0000313" key="4">
    <source>
        <dbReference type="Proteomes" id="UP000623440"/>
    </source>
</evidence>
<organism evidence="3 4">
    <name type="scientific">Nostoc flagelliforme FACHB-838</name>
    <dbReference type="NCBI Taxonomy" id="2692904"/>
    <lineage>
        <taxon>Bacteria</taxon>
        <taxon>Bacillati</taxon>
        <taxon>Cyanobacteriota</taxon>
        <taxon>Cyanophyceae</taxon>
        <taxon>Nostocales</taxon>
        <taxon>Nostocaceae</taxon>
        <taxon>Nostoc</taxon>
    </lineage>
</organism>